<dbReference type="InterPro" id="IPR001173">
    <property type="entry name" value="Glyco_trans_2-like"/>
</dbReference>
<dbReference type="Proteomes" id="UP001524642">
    <property type="component" value="Unassembled WGS sequence"/>
</dbReference>
<comment type="caution">
    <text evidence="2">The sequence shown here is derived from an EMBL/GenBank/DDBJ whole genome shotgun (WGS) entry which is preliminary data.</text>
</comment>
<dbReference type="Gene3D" id="3.90.550.10">
    <property type="entry name" value="Spore Coat Polysaccharide Biosynthesis Protein SpsA, Chain A"/>
    <property type="match status" value="1"/>
</dbReference>
<name>A0ABT1XDR1_9PROT</name>
<organism evidence="2 3">
    <name type="scientific">Roseomonas populi</name>
    <dbReference type="NCBI Taxonomy" id="3121582"/>
    <lineage>
        <taxon>Bacteria</taxon>
        <taxon>Pseudomonadati</taxon>
        <taxon>Pseudomonadota</taxon>
        <taxon>Alphaproteobacteria</taxon>
        <taxon>Acetobacterales</taxon>
        <taxon>Roseomonadaceae</taxon>
        <taxon>Roseomonas</taxon>
    </lineage>
</organism>
<reference evidence="2 3" key="1">
    <citation type="submission" date="2022-06" db="EMBL/GenBank/DDBJ databases">
        <title>Roseomonas CN29.</title>
        <authorList>
            <person name="Cheng Y."/>
            <person name="He X."/>
        </authorList>
    </citation>
    <scope>NUCLEOTIDE SEQUENCE [LARGE SCALE GENOMIC DNA]</scope>
    <source>
        <strain evidence="2 3">CN29</strain>
    </source>
</reference>
<evidence type="ECO:0000259" key="1">
    <source>
        <dbReference type="Pfam" id="PF00535"/>
    </source>
</evidence>
<proteinExistence type="predicted"/>
<dbReference type="EMBL" id="JANJOU010000029">
    <property type="protein sequence ID" value="MCR0985114.1"/>
    <property type="molecule type" value="Genomic_DNA"/>
</dbReference>
<protein>
    <submittedName>
        <fullName evidence="2">Glycosyltransferase family 2 protein</fullName>
    </submittedName>
</protein>
<dbReference type="RefSeq" id="WP_257718767.1">
    <property type="nucleotide sequence ID" value="NZ_JANJOU010000029.1"/>
</dbReference>
<keyword evidence="3" id="KW-1185">Reference proteome</keyword>
<evidence type="ECO:0000313" key="2">
    <source>
        <dbReference type="EMBL" id="MCR0985114.1"/>
    </source>
</evidence>
<dbReference type="SUPFAM" id="SSF53448">
    <property type="entry name" value="Nucleotide-diphospho-sugar transferases"/>
    <property type="match status" value="1"/>
</dbReference>
<feature type="domain" description="Glycosyltransferase 2-like" evidence="1">
    <location>
        <begin position="4"/>
        <end position="114"/>
    </location>
</feature>
<dbReference type="PANTHER" id="PTHR22916">
    <property type="entry name" value="GLYCOSYLTRANSFERASE"/>
    <property type="match status" value="1"/>
</dbReference>
<accession>A0ABT1XDR1</accession>
<sequence>MDLSVVCPVFNSDPALLRAAARSVLSAGDSRGVAALILVDDASTDRSTLDTLQSMQSEPRVRVFRQARNTGPASARNRGIAEARTEWIGFLDADDLWLPGRLEATVALAGTAQPNWIGGRHVSLHRDGSLHREPGIADAMARAGRPSDRADVYRGPDLTRQLIANFWMHLGAVLVKRDVALRIGGFAEGLRYYEDFLFLAKLSVVEPLHLLDAEVYAWRRTGTGLTASPARLSPDSMRMHSLAAADPLLHGFRRELRWARYSARKGLALNNLLAGHRIRALLLALDTYRMDPRELGDLATFLRMWIGGGAGPAQRLRYSHAEIFSSQDSR</sequence>
<dbReference type="Pfam" id="PF00535">
    <property type="entry name" value="Glycos_transf_2"/>
    <property type="match status" value="1"/>
</dbReference>
<gene>
    <name evidence="2" type="ORF">NRP21_23975</name>
</gene>
<dbReference type="PANTHER" id="PTHR22916:SF3">
    <property type="entry name" value="UDP-GLCNAC:BETAGAL BETA-1,3-N-ACETYLGLUCOSAMINYLTRANSFERASE-LIKE PROTEIN 1"/>
    <property type="match status" value="1"/>
</dbReference>
<dbReference type="InterPro" id="IPR029044">
    <property type="entry name" value="Nucleotide-diphossugar_trans"/>
</dbReference>
<evidence type="ECO:0000313" key="3">
    <source>
        <dbReference type="Proteomes" id="UP001524642"/>
    </source>
</evidence>